<keyword evidence="3" id="KW-1185">Reference proteome</keyword>
<accession>A7NMK1</accession>
<name>A7NMK1_ROSCS</name>
<evidence type="ECO:0000313" key="2">
    <source>
        <dbReference type="EMBL" id="ABU58772.1"/>
    </source>
</evidence>
<dbReference type="RefSeq" id="WP_012121196.1">
    <property type="nucleotide sequence ID" value="NC_009767.1"/>
</dbReference>
<proteinExistence type="predicted"/>
<dbReference type="OrthoDB" id="62792at2"/>
<dbReference type="PROSITE" id="PS51186">
    <property type="entry name" value="GNAT"/>
    <property type="match status" value="1"/>
</dbReference>
<dbReference type="Gene3D" id="3.40.630.30">
    <property type="match status" value="1"/>
</dbReference>
<feature type="domain" description="N-acetyltransferase" evidence="1">
    <location>
        <begin position="157"/>
        <end position="304"/>
    </location>
</feature>
<evidence type="ECO:0000313" key="3">
    <source>
        <dbReference type="Proteomes" id="UP000000263"/>
    </source>
</evidence>
<organism evidence="2 3">
    <name type="scientific">Roseiflexus castenholzii (strain DSM 13941 / HLO8)</name>
    <dbReference type="NCBI Taxonomy" id="383372"/>
    <lineage>
        <taxon>Bacteria</taxon>
        <taxon>Bacillati</taxon>
        <taxon>Chloroflexota</taxon>
        <taxon>Chloroflexia</taxon>
        <taxon>Chloroflexales</taxon>
        <taxon>Roseiflexineae</taxon>
        <taxon>Roseiflexaceae</taxon>
        <taxon>Roseiflexus</taxon>
    </lineage>
</organism>
<dbReference type="Pfam" id="PF00583">
    <property type="entry name" value="Acetyltransf_1"/>
    <property type="match status" value="1"/>
</dbReference>
<dbReference type="CDD" id="cd04301">
    <property type="entry name" value="NAT_SF"/>
    <property type="match status" value="1"/>
</dbReference>
<sequence length="304" mass="34047">MIITIRPFTGAADIERMIELAQTFPDQCLRAVDLPYRLASWTLDNSRNASLWEDESGGLLGFAVIQLPWHSLDTCAHPAACEAGIEELMLVWATERAQEIVDQTNRALTLYVDALEYDLDRVALLAAHGFAPDYPSMIRMARSLDRVLPAPVLPDGFILRPINGMREVQEYVALHRAAFGTADMTIEWRKRTLCMPQYIPELDVVAVAPDGRLAAFCICWLGPKEGEGYIEPLGVHPDFAGLGLGRAVLLEGLWRLQAHGAMIALIDRYEGDESARALYESLGFRTHVRTVTYTRRFYVLQKSV</sequence>
<dbReference type="Proteomes" id="UP000000263">
    <property type="component" value="Chromosome"/>
</dbReference>
<dbReference type="AlphaFoldDB" id="A7NMK1"/>
<dbReference type="eggNOG" id="COG0456">
    <property type="taxonomic scope" value="Bacteria"/>
</dbReference>
<dbReference type="HOGENOM" id="CLU_056890_1_1_0"/>
<dbReference type="InterPro" id="IPR016181">
    <property type="entry name" value="Acyl_CoA_acyltransferase"/>
</dbReference>
<protein>
    <submittedName>
        <fullName evidence="2">GCN5-related N-acetyltransferase</fullName>
    </submittedName>
</protein>
<dbReference type="GO" id="GO:0016747">
    <property type="term" value="F:acyltransferase activity, transferring groups other than amino-acyl groups"/>
    <property type="evidence" value="ECO:0007669"/>
    <property type="project" value="InterPro"/>
</dbReference>
<dbReference type="InterPro" id="IPR000182">
    <property type="entry name" value="GNAT_dom"/>
</dbReference>
<dbReference type="SUPFAM" id="SSF55729">
    <property type="entry name" value="Acyl-CoA N-acyltransferases (Nat)"/>
    <property type="match status" value="1"/>
</dbReference>
<reference evidence="2 3" key="1">
    <citation type="submission" date="2007-08" db="EMBL/GenBank/DDBJ databases">
        <title>Complete sequence of Roseiflexus castenholzii DSM 13941.</title>
        <authorList>
            <consortium name="US DOE Joint Genome Institute"/>
            <person name="Copeland A."/>
            <person name="Lucas S."/>
            <person name="Lapidus A."/>
            <person name="Barry K."/>
            <person name="Glavina del Rio T."/>
            <person name="Dalin E."/>
            <person name="Tice H."/>
            <person name="Pitluck S."/>
            <person name="Thompson L.S."/>
            <person name="Brettin T."/>
            <person name="Bruce D."/>
            <person name="Detter J.C."/>
            <person name="Han C."/>
            <person name="Tapia R."/>
            <person name="Schmutz J."/>
            <person name="Larimer F."/>
            <person name="Land M."/>
            <person name="Hauser L."/>
            <person name="Kyrpides N."/>
            <person name="Mikhailova N."/>
            <person name="Bryant D.A."/>
            <person name="Hanada S."/>
            <person name="Tsukatani Y."/>
            <person name="Richardson P."/>
        </authorList>
    </citation>
    <scope>NUCLEOTIDE SEQUENCE [LARGE SCALE GENOMIC DNA]</scope>
    <source>
        <strain evidence="3">DSM 13941 / HLO8</strain>
    </source>
</reference>
<dbReference type="EMBL" id="CP000804">
    <property type="protein sequence ID" value="ABU58772.1"/>
    <property type="molecule type" value="Genomic_DNA"/>
</dbReference>
<dbReference type="STRING" id="383372.Rcas_2701"/>
<evidence type="ECO:0000259" key="1">
    <source>
        <dbReference type="PROSITE" id="PS51186"/>
    </source>
</evidence>
<dbReference type="KEGG" id="rca:Rcas_2701"/>
<gene>
    <name evidence="2" type="ordered locus">Rcas_2701</name>
</gene>
<keyword evidence="2" id="KW-0808">Transferase</keyword>